<evidence type="ECO:0000256" key="2">
    <source>
        <dbReference type="SAM" id="MobiDB-lite"/>
    </source>
</evidence>
<organism evidence="4 5">
    <name type="scientific">Argiope bruennichi</name>
    <name type="common">Wasp spider</name>
    <name type="synonym">Aranea bruennichi</name>
    <dbReference type="NCBI Taxonomy" id="94029"/>
    <lineage>
        <taxon>Eukaryota</taxon>
        <taxon>Metazoa</taxon>
        <taxon>Ecdysozoa</taxon>
        <taxon>Arthropoda</taxon>
        <taxon>Chelicerata</taxon>
        <taxon>Arachnida</taxon>
        <taxon>Araneae</taxon>
        <taxon>Araneomorphae</taxon>
        <taxon>Entelegynae</taxon>
        <taxon>Araneoidea</taxon>
        <taxon>Araneidae</taxon>
        <taxon>Argiope</taxon>
    </lineage>
</organism>
<feature type="compositionally biased region" description="Basic and acidic residues" evidence="2">
    <location>
        <begin position="314"/>
        <end position="323"/>
    </location>
</feature>
<dbReference type="Pfam" id="PF23055">
    <property type="entry name" value="DUF7041"/>
    <property type="match status" value="1"/>
</dbReference>
<dbReference type="Pfam" id="PF05600">
    <property type="entry name" value="CDK5RAP3"/>
    <property type="match status" value="1"/>
</dbReference>
<reference evidence="4" key="2">
    <citation type="submission" date="2020-06" db="EMBL/GenBank/DDBJ databases">
        <authorList>
            <person name="Sheffer M."/>
        </authorList>
    </citation>
    <scope>NUCLEOTIDE SEQUENCE</scope>
</reference>
<dbReference type="InterPro" id="IPR055469">
    <property type="entry name" value="DUF7041"/>
</dbReference>
<evidence type="ECO:0000313" key="4">
    <source>
        <dbReference type="EMBL" id="KAF8794304.1"/>
    </source>
</evidence>
<feature type="region of interest" description="Disordered" evidence="2">
    <location>
        <begin position="610"/>
        <end position="644"/>
    </location>
</feature>
<keyword evidence="5" id="KW-1185">Reference proteome</keyword>
<evidence type="ECO:0000313" key="5">
    <source>
        <dbReference type="Proteomes" id="UP000807504"/>
    </source>
</evidence>
<comment type="similarity">
    <text evidence="1">Belongs to the CDK5RAP3 family.</text>
</comment>
<dbReference type="EMBL" id="JABXBU010000002">
    <property type="protein sequence ID" value="KAF8794304.1"/>
    <property type="molecule type" value="Genomic_DNA"/>
</dbReference>
<sequence>MDSQSILTGVTTESTKFHPIVSVLQPEELEIVGDIMQDPQTERPYEALRRRLCSQYLQSEEQKLKDVISGMQLGNRKPSRLLVEMRNKISEDVLKFLFLQRLPTHVQQILAITNDKLERLAELADGIMAAATYTISIQAVTSDDASMQATLMEISSRLSRLEARSRSRFPESGRRFRQREAGEPPVTLHCDVSLGRISPFVPENFRREILDIYRHCHIQSNMEGESGSDNCRDVICCRDASIRLSGEFLSPTVDSPNPSTFAGKLREVKQRLLPPKPQLHGPQTVFDREKLQNRQTWERTHSEHRPSETAYVLHDCDSTRHPASESPAQQSTSAEIPESVTRPETVTRSGRKIFIKLFNMNEQDIPIDIHLNKLLDWLVSRRICPRDWQKNIITVRQNINNVLDINYFHCQRIVEILKETESSTKNIFGQYSSQRMKDWLEIVKLYEKDNIYLAEAAQLLVRNIIYELPSLKKQLVKCKQIQEESVKKEGDYVKNEHAMRENYLSSCQQIGIEGKNIKKELLSLLDELPGALNAIAISVKELAPVRNYYVAFLNFTLKKDMDSDCLLLLHHILEKGNTTTFEWRTGEPPEVVEVTTPVLPLDVDCGSSGAADDQIDFGDLITNSESGDDRSSSSPNGDFVHVDREECKPDNGDQIDFGDSEINWDISVETSGTSEFQVLDSGSGGKVAHGIDALSVLENESTRNSFYNDLLELETFLEQRLLEAESAGNDVLSSSLFHNAPSILQMQSTESLKQMLISVKSISSQLMTTKLKHLYLIKNSPRYVDRLVESLKSKLETAERMVECQKAVKLKYQEAVEEEKALDPKIKLIVEKTKILLSEVEKDISKRYKNRRVNIMGGLSALQQITAY</sequence>
<dbReference type="PANTHER" id="PTHR14894:SF0">
    <property type="entry name" value="CDK5 REGULATORY SUBUNIT-ASSOCIATED PROTEIN 3"/>
    <property type="match status" value="1"/>
</dbReference>
<feature type="compositionally biased region" description="Basic and acidic residues" evidence="2">
    <location>
        <begin position="286"/>
        <end position="307"/>
    </location>
</feature>
<comment type="caution">
    <text evidence="4">The sequence shown here is derived from an EMBL/GenBank/DDBJ whole genome shotgun (WGS) entry which is preliminary data.</text>
</comment>
<protein>
    <submittedName>
        <fullName evidence="4">CDK5 regulatory subunit-associated protein 3 like protein</fullName>
    </submittedName>
</protein>
<dbReference type="GO" id="GO:0012505">
    <property type="term" value="C:endomembrane system"/>
    <property type="evidence" value="ECO:0007669"/>
    <property type="project" value="TreeGrafter"/>
</dbReference>
<feature type="region of interest" description="Disordered" evidence="2">
    <location>
        <begin position="274"/>
        <end position="344"/>
    </location>
</feature>
<gene>
    <name evidence="4" type="ORF">HNY73_002297</name>
</gene>
<dbReference type="GO" id="GO:0007346">
    <property type="term" value="P:regulation of mitotic cell cycle"/>
    <property type="evidence" value="ECO:0007669"/>
    <property type="project" value="TreeGrafter"/>
</dbReference>
<dbReference type="PANTHER" id="PTHR14894">
    <property type="entry name" value="CDK5 REGULATORY SUBUNIT-ASSOCIATED PROTEIN 3"/>
    <property type="match status" value="1"/>
</dbReference>
<dbReference type="Proteomes" id="UP000807504">
    <property type="component" value="Unassembled WGS sequence"/>
</dbReference>
<dbReference type="AlphaFoldDB" id="A0A8T0FT24"/>
<evidence type="ECO:0000259" key="3">
    <source>
        <dbReference type="Pfam" id="PF23055"/>
    </source>
</evidence>
<accession>A0A8T0FT24</accession>
<feature type="domain" description="DUF7041" evidence="3">
    <location>
        <begin position="4"/>
        <end position="67"/>
    </location>
</feature>
<evidence type="ECO:0000256" key="1">
    <source>
        <dbReference type="ARBA" id="ARBA00007478"/>
    </source>
</evidence>
<dbReference type="InterPro" id="IPR008491">
    <property type="entry name" value="CDK5RAP3"/>
</dbReference>
<name>A0A8T0FT24_ARGBR</name>
<reference evidence="4" key="1">
    <citation type="journal article" date="2020" name="bioRxiv">
        <title>Chromosome-level reference genome of the European wasp spider Argiope bruennichi: a resource for studies on range expansion and evolutionary adaptation.</title>
        <authorList>
            <person name="Sheffer M.M."/>
            <person name="Hoppe A."/>
            <person name="Krehenwinkel H."/>
            <person name="Uhl G."/>
            <person name="Kuss A.W."/>
            <person name="Jensen L."/>
            <person name="Jensen C."/>
            <person name="Gillespie R.G."/>
            <person name="Hoff K.J."/>
            <person name="Prost S."/>
        </authorList>
    </citation>
    <scope>NUCLEOTIDE SEQUENCE</scope>
</reference>
<proteinExistence type="inferred from homology"/>